<keyword evidence="3 4" id="KW-0949">S-adenosyl-L-methionine</keyword>
<reference evidence="6 7" key="1">
    <citation type="submission" date="2024-06" db="EMBL/GenBank/DDBJ databases">
        <title>Draft genome sequence of Geodermatophilus badlandi, a novel member of the Geodermatophilaceae isolated from badland sedimentary rocks in the Red desert, Wyoming, USA.</title>
        <authorList>
            <person name="Ben Tekaya S."/>
            <person name="Nouioui I."/>
            <person name="Flores G.M."/>
            <person name="Shaal M.N."/>
            <person name="Bredoire F."/>
            <person name="Basile F."/>
            <person name="Van Diepen L."/>
            <person name="Ward N.L."/>
        </authorList>
    </citation>
    <scope>NUCLEOTIDE SEQUENCE [LARGE SCALE GENOMIC DNA]</scope>
    <source>
        <strain evidence="6 7">WL48A</strain>
    </source>
</reference>
<dbReference type="PROSITE" id="PS01184">
    <property type="entry name" value="UBIE_2"/>
    <property type="match status" value="1"/>
</dbReference>
<dbReference type="PROSITE" id="PS01183">
    <property type="entry name" value="UBIE_1"/>
    <property type="match status" value="1"/>
</dbReference>
<dbReference type="InterPro" id="IPR004033">
    <property type="entry name" value="UbiE/COQ5_MeTrFase"/>
</dbReference>
<evidence type="ECO:0000256" key="2">
    <source>
        <dbReference type="ARBA" id="ARBA00022679"/>
    </source>
</evidence>
<dbReference type="PROSITE" id="PS51608">
    <property type="entry name" value="SAM_MT_UBIE"/>
    <property type="match status" value="1"/>
</dbReference>
<dbReference type="SUPFAM" id="SSF53335">
    <property type="entry name" value="S-adenosyl-L-methionine-dependent methyltransferases"/>
    <property type="match status" value="1"/>
</dbReference>
<evidence type="ECO:0000313" key="6">
    <source>
        <dbReference type="EMBL" id="MEX5717493.1"/>
    </source>
</evidence>
<protein>
    <recommendedName>
        <fullName evidence="4">Demethylmenaquinone methyltransferase</fullName>
        <ecNumber evidence="4">2.1.1.163</ecNumber>
    </recommendedName>
</protein>
<feature type="binding site" evidence="4">
    <location>
        <position position="73"/>
    </location>
    <ligand>
        <name>S-adenosyl-L-methionine</name>
        <dbReference type="ChEBI" id="CHEBI:59789"/>
    </ligand>
</feature>
<dbReference type="Pfam" id="PF01209">
    <property type="entry name" value="Ubie_methyltran"/>
    <property type="match status" value="1"/>
</dbReference>
<evidence type="ECO:0000313" key="7">
    <source>
        <dbReference type="Proteomes" id="UP001560045"/>
    </source>
</evidence>
<gene>
    <name evidence="4" type="primary">menG</name>
    <name evidence="6" type="ORF">ABQ292_03815</name>
</gene>
<accession>A0ABV3XAB1</accession>
<dbReference type="NCBIfam" id="TIGR01934">
    <property type="entry name" value="MenG_MenH_UbiE"/>
    <property type="match status" value="1"/>
</dbReference>
<dbReference type="InterPro" id="IPR023576">
    <property type="entry name" value="UbiE/COQ5_MeTrFase_CS"/>
</dbReference>
<dbReference type="GO" id="GO:0032259">
    <property type="term" value="P:methylation"/>
    <property type="evidence" value="ECO:0007669"/>
    <property type="project" value="UniProtKB-KW"/>
</dbReference>
<name>A0ABV3XAB1_9ACTN</name>
<dbReference type="EMBL" id="JBFNXQ010000007">
    <property type="protein sequence ID" value="MEX5717493.1"/>
    <property type="molecule type" value="Genomic_DNA"/>
</dbReference>
<proteinExistence type="inferred from homology"/>
<dbReference type="HAMAP" id="MF_01813">
    <property type="entry name" value="MenG_UbiE_methyltr"/>
    <property type="match status" value="1"/>
</dbReference>
<dbReference type="CDD" id="cd02440">
    <property type="entry name" value="AdoMet_MTases"/>
    <property type="match status" value="1"/>
</dbReference>
<dbReference type="Proteomes" id="UP001560045">
    <property type="component" value="Unassembled WGS sequence"/>
</dbReference>
<feature type="region of interest" description="Disordered" evidence="5">
    <location>
        <begin position="1"/>
        <end position="21"/>
    </location>
</feature>
<comment type="function">
    <text evidence="4">Methyltransferase required for the conversion of demethylmenaquinol (DMKH2) to menaquinol (MKH2).</text>
</comment>
<dbReference type="Gene3D" id="3.40.50.150">
    <property type="entry name" value="Vaccinia Virus protein VP39"/>
    <property type="match status" value="1"/>
</dbReference>
<comment type="caution">
    <text evidence="6">The sequence shown here is derived from an EMBL/GenBank/DDBJ whole genome shotgun (WGS) entry which is preliminary data.</text>
</comment>
<feature type="binding site" evidence="4">
    <location>
        <position position="128"/>
    </location>
    <ligand>
        <name>S-adenosyl-L-methionine</name>
        <dbReference type="ChEBI" id="CHEBI:59789"/>
    </ligand>
</feature>
<dbReference type="PANTHER" id="PTHR43591">
    <property type="entry name" value="METHYLTRANSFERASE"/>
    <property type="match status" value="1"/>
</dbReference>
<organism evidence="6 7">
    <name type="scientific">Geodermatophilus maliterrae</name>
    <dbReference type="NCBI Taxonomy" id="3162531"/>
    <lineage>
        <taxon>Bacteria</taxon>
        <taxon>Bacillati</taxon>
        <taxon>Actinomycetota</taxon>
        <taxon>Actinomycetes</taxon>
        <taxon>Geodermatophilales</taxon>
        <taxon>Geodermatophilaceae</taxon>
        <taxon>Geodermatophilus</taxon>
    </lineage>
</organism>
<dbReference type="GO" id="GO:0043770">
    <property type="term" value="F:demethylmenaquinone methyltransferase activity"/>
    <property type="evidence" value="ECO:0007669"/>
    <property type="project" value="UniProtKB-EC"/>
</dbReference>
<dbReference type="RefSeq" id="WP_369203383.1">
    <property type="nucleotide sequence ID" value="NZ_JBFNXQ010000007.1"/>
</dbReference>
<dbReference type="InterPro" id="IPR029063">
    <property type="entry name" value="SAM-dependent_MTases_sf"/>
</dbReference>
<keyword evidence="7" id="KW-1185">Reference proteome</keyword>
<keyword evidence="1 4" id="KW-0489">Methyltransferase</keyword>
<keyword evidence="4" id="KW-0474">Menaquinone biosynthesis</keyword>
<evidence type="ECO:0000256" key="5">
    <source>
        <dbReference type="SAM" id="MobiDB-lite"/>
    </source>
</evidence>
<comment type="similarity">
    <text evidence="4">Belongs to the class I-like SAM-binding methyltransferase superfamily. MenG/UbiE family.</text>
</comment>
<keyword evidence="2 4" id="KW-0808">Transferase</keyword>
<evidence type="ECO:0000256" key="4">
    <source>
        <dbReference type="HAMAP-Rule" id="MF_01813"/>
    </source>
</evidence>
<dbReference type="EC" id="2.1.1.163" evidence="4"/>
<evidence type="ECO:0000256" key="1">
    <source>
        <dbReference type="ARBA" id="ARBA00022603"/>
    </source>
</evidence>
<feature type="binding site" evidence="4">
    <location>
        <position position="91"/>
    </location>
    <ligand>
        <name>S-adenosyl-L-methionine</name>
        <dbReference type="ChEBI" id="CHEBI:59789"/>
    </ligand>
</feature>
<comment type="catalytic activity">
    <reaction evidence="4">
        <text>a 2-demethylmenaquinol + S-adenosyl-L-methionine = a menaquinol + S-adenosyl-L-homocysteine + H(+)</text>
        <dbReference type="Rhea" id="RHEA:42640"/>
        <dbReference type="Rhea" id="RHEA-COMP:9539"/>
        <dbReference type="Rhea" id="RHEA-COMP:9563"/>
        <dbReference type="ChEBI" id="CHEBI:15378"/>
        <dbReference type="ChEBI" id="CHEBI:18151"/>
        <dbReference type="ChEBI" id="CHEBI:55437"/>
        <dbReference type="ChEBI" id="CHEBI:57856"/>
        <dbReference type="ChEBI" id="CHEBI:59789"/>
        <dbReference type="EC" id="2.1.1.163"/>
    </reaction>
</comment>
<comment type="pathway">
    <text evidence="4">Quinol/quinone metabolism; menaquinone biosynthesis; menaquinol from 1,4-dihydroxy-2-naphthoate: step 2/2.</text>
</comment>
<dbReference type="PANTHER" id="PTHR43591:SF24">
    <property type="entry name" value="2-METHOXY-6-POLYPRENYL-1,4-BENZOQUINOL METHYLASE, MITOCHONDRIAL"/>
    <property type="match status" value="1"/>
</dbReference>
<sequence>MGHRRDSAHTAGARAGPDKQPHEVAAMFDGVARRYDLTNTVLSGGRDVSWRRATREALGARPGDVVLDVAAGTAVSTVELATGGVHAIACDFSQGMLRAGAARPVPRVAGDAMALPLADASVDGLVISFGLRNVADPDAALREFARVVRPGGTLVVCEFSSPVWAPFRTVYTEYLMRALPRIARAVSSNPDAYVYLAESIRAWPDQPALAARIQAAGWADVEWRDLTGGIVALHRARRP</sequence>
<dbReference type="NCBIfam" id="NF001241">
    <property type="entry name" value="PRK00216.1-2"/>
    <property type="match status" value="1"/>
</dbReference>
<feature type="binding site" evidence="4">
    <location>
        <begin position="111"/>
        <end position="112"/>
    </location>
    <ligand>
        <name>S-adenosyl-L-methionine</name>
        <dbReference type="ChEBI" id="CHEBI:59789"/>
    </ligand>
</feature>
<evidence type="ECO:0000256" key="3">
    <source>
        <dbReference type="ARBA" id="ARBA00022691"/>
    </source>
</evidence>